<evidence type="ECO:0000313" key="4">
    <source>
        <dbReference type="Proteomes" id="UP000036932"/>
    </source>
</evidence>
<dbReference type="Proteomes" id="UP000036932">
    <property type="component" value="Unassembled WGS sequence"/>
</dbReference>
<evidence type="ECO:0000259" key="2">
    <source>
        <dbReference type="Pfam" id="PF19124"/>
    </source>
</evidence>
<dbReference type="EMBL" id="LIUT01000006">
    <property type="protein sequence ID" value="KOR76659.1"/>
    <property type="molecule type" value="Genomic_DNA"/>
</dbReference>
<gene>
    <name evidence="3" type="ORF">AM231_22185</name>
</gene>
<keyword evidence="1" id="KW-1133">Transmembrane helix</keyword>
<name>A0A0M1N3V5_9BACL</name>
<dbReference type="RefSeq" id="WP_054404552.1">
    <property type="nucleotide sequence ID" value="NZ_LIUT01000006.1"/>
</dbReference>
<keyword evidence="1" id="KW-0812">Transmembrane</keyword>
<dbReference type="InterPro" id="IPR043831">
    <property type="entry name" value="DUF5808"/>
</dbReference>
<feature type="transmembrane region" description="Helical" evidence="1">
    <location>
        <begin position="85"/>
        <end position="105"/>
    </location>
</feature>
<feature type="transmembrane region" description="Helical" evidence="1">
    <location>
        <begin position="143"/>
        <end position="160"/>
    </location>
</feature>
<protein>
    <recommendedName>
        <fullName evidence="2">DUF5808 domain-containing protein</fullName>
    </recommendedName>
</protein>
<organism evidence="3 4">
    <name type="scientific">Paenibacillus solani</name>
    <dbReference type="NCBI Taxonomy" id="1705565"/>
    <lineage>
        <taxon>Bacteria</taxon>
        <taxon>Bacillati</taxon>
        <taxon>Bacillota</taxon>
        <taxon>Bacilli</taxon>
        <taxon>Bacillales</taxon>
        <taxon>Paenibacillaceae</taxon>
        <taxon>Paenibacillus</taxon>
    </lineage>
</organism>
<evidence type="ECO:0000256" key="1">
    <source>
        <dbReference type="SAM" id="Phobius"/>
    </source>
</evidence>
<dbReference type="AlphaFoldDB" id="A0A0M1N3V5"/>
<feature type="transmembrane region" description="Helical" evidence="1">
    <location>
        <begin position="61"/>
        <end position="79"/>
    </location>
</feature>
<feature type="transmembrane region" description="Helical" evidence="1">
    <location>
        <begin position="166"/>
        <end position="187"/>
    </location>
</feature>
<reference evidence="4" key="1">
    <citation type="submission" date="2015-08" db="EMBL/GenBank/DDBJ databases">
        <title>Genome sequencing project for genomic taxonomy and phylogenomics of Bacillus-like bacteria.</title>
        <authorList>
            <person name="Liu B."/>
            <person name="Wang J."/>
            <person name="Zhu Y."/>
            <person name="Liu G."/>
            <person name="Chen Q."/>
            <person name="Chen Z."/>
            <person name="Lan J."/>
            <person name="Che J."/>
            <person name="Ge C."/>
            <person name="Shi H."/>
            <person name="Pan Z."/>
            <person name="Liu X."/>
        </authorList>
    </citation>
    <scope>NUCLEOTIDE SEQUENCE [LARGE SCALE GENOMIC DNA]</scope>
    <source>
        <strain evidence="4">FJAT-22460</strain>
    </source>
</reference>
<feature type="transmembrane region" description="Helical" evidence="1">
    <location>
        <begin position="245"/>
        <end position="265"/>
    </location>
</feature>
<accession>A0A0M1N3V5</accession>
<keyword evidence="4" id="KW-1185">Reference proteome</keyword>
<feature type="transmembrane region" description="Helical" evidence="1">
    <location>
        <begin position="215"/>
        <end position="233"/>
    </location>
</feature>
<dbReference type="OrthoDB" id="157646at2"/>
<evidence type="ECO:0000313" key="3">
    <source>
        <dbReference type="EMBL" id="KOR76659.1"/>
    </source>
</evidence>
<comment type="caution">
    <text evidence="3">The sequence shown here is derived from an EMBL/GenBank/DDBJ whole genome shotgun (WGS) entry which is preliminary data.</text>
</comment>
<proteinExistence type="predicted"/>
<feature type="transmembrane region" description="Helical" evidence="1">
    <location>
        <begin position="6"/>
        <end position="21"/>
    </location>
</feature>
<dbReference type="Pfam" id="PF19124">
    <property type="entry name" value="DUF5808"/>
    <property type="match status" value="1"/>
</dbReference>
<feature type="transmembrane region" description="Helical" evidence="1">
    <location>
        <begin position="326"/>
        <end position="347"/>
    </location>
</feature>
<dbReference type="PATRIC" id="fig|1705565.3.peg.556"/>
<feature type="domain" description="DUF5808" evidence="2">
    <location>
        <begin position="300"/>
        <end position="325"/>
    </location>
</feature>
<sequence>MLTVILTINAIICYVALLATYKPQAKYKNGMLFSVTLPEHAMEHEGIRNIQTQFNKRMNQTSLGVLLTYIPFFVLRPWFAYQTIYFLLWLMVFMVMMVLPFRKAFRQTMALKREEDWFVGSKRMILGDLRVAQMKNQRSASPWLFLIPAVMSIALMRWAVSKDSQLWGLAVAGMAMTVLFFLILLAMRRTKAKVYSMDSEVNLVLNQAKRRAVSYLWLFMAILENVFFLLVFLSIMNENPSMNGVWLTITLLFTAIPVGLVIAVYHRIQSREREILESDGKTIYTDEDEYWASGITYHNPNDKSILVTKRVGIGETINTGTLVGKIIAWGTVALLAAVIFGTSFLMIRSELTSPELTVNTDHQVEIQYPMYSYSFDMVDIRQLSLVDSVPSGSKTNGESTNKYARGHFRLKDIGKSRLYLYKNNPPYIQFKLDDGYIFYNEEDPAKTKELYEELREMTGE</sequence>
<keyword evidence="1" id="KW-0472">Membrane</keyword>